<sequence>MADNQIESTKLVGKSQSTPVSCFAQHSQRVQMLLCTLFFVSCFAFLFVLESKLAEQQRALEFAYKEFYLRPFHYKLDPFSYVELKNGAPITEPEPPSPHFMFSFEELLLNRFLDYYLWAQGPTDETDVTTDPERLPLTMQAFGSHLRNRLYYQLERDELKINPILLTDPALPTDIRDPEDGIEPNKLLWNVIPYCNDPVLEDALHELGNINGFLFARGNHKNYRFVNRNESRDIASIVGAVPIKLAYLHNHNFINFQRYGLKSPIQISIVCEPIARKLRHFYTERYNYREWAEDFPISRTNWWRVTLEECITKKQRECTYDGLKNIKAKSVLDIGRTWLPRRVEWTIPQFCEYNRCEELGVEKDLGYVKDVVNQEYTVVGTLEKMGETLDLLETTVPQFFKGIKNIYYQKLAESAKNVPGPEIPVISSEMRAEMEKRYAKEIEFYRFVSEKLEQDIKMSKTAAKQ</sequence>
<evidence type="ECO:0000256" key="1">
    <source>
        <dbReference type="ARBA" id="ARBA00004323"/>
    </source>
</evidence>
<dbReference type="Gene3D" id="3.40.50.300">
    <property type="entry name" value="P-loop containing nucleotide triphosphate hydrolases"/>
    <property type="match status" value="1"/>
</dbReference>
<dbReference type="STRING" id="6669.E9GAR7"/>
<evidence type="ECO:0000313" key="11">
    <source>
        <dbReference type="Proteomes" id="UP000000305"/>
    </source>
</evidence>
<evidence type="ECO:0000256" key="3">
    <source>
        <dbReference type="ARBA" id="ARBA00022692"/>
    </source>
</evidence>
<dbReference type="InParanoid" id="E9GAR7"/>
<evidence type="ECO:0000256" key="8">
    <source>
        <dbReference type="ARBA" id="ARBA00023180"/>
    </source>
</evidence>
<dbReference type="OMA" id="QISIVCE"/>
<keyword evidence="7 9" id="KW-0472">Membrane</keyword>
<keyword evidence="3 9" id="KW-0812">Transmembrane</keyword>
<dbReference type="InterPro" id="IPR007734">
    <property type="entry name" value="Heparan_SO4_2-O-STrfase"/>
</dbReference>
<keyword evidence="8" id="KW-0325">Glycoprotein</keyword>
<dbReference type="GO" id="GO:0000139">
    <property type="term" value="C:Golgi membrane"/>
    <property type="evidence" value="ECO:0007669"/>
    <property type="project" value="UniProtKB-SubCell"/>
</dbReference>
<keyword evidence="2" id="KW-0808">Transferase</keyword>
<protein>
    <recommendedName>
        <fullName evidence="12">Heparan sulfate pipe</fullName>
    </recommendedName>
</protein>
<dbReference type="KEGG" id="dpx:DAPPUDRAFT_315763"/>
<evidence type="ECO:0000256" key="4">
    <source>
        <dbReference type="ARBA" id="ARBA00022968"/>
    </source>
</evidence>
<dbReference type="PANTHER" id="PTHR12129">
    <property type="entry name" value="HEPARAN SULFATE 2-O-SULFOTRANSFERASE"/>
    <property type="match status" value="1"/>
</dbReference>
<dbReference type="EMBL" id="GL732537">
    <property type="protein sequence ID" value="EFX83494.1"/>
    <property type="molecule type" value="Genomic_DNA"/>
</dbReference>
<evidence type="ECO:0000256" key="2">
    <source>
        <dbReference type="ARBA" id="ARBA00022679"/>
    </source>
</evidence>
<dbReference type="eggNOG" id="KOG3922">
    <property type="taxonomic scope" value="Eukaryota"/>
</dbReference>
<evidence type="ECO:0000256" key="5">
    <source>
        <dbReference type="ARBA" id="ARBA00022989"/>
    </source>
</evidence>
<evidence type="ECO:0000313" key="10">
    <source>
        <dbReference type="EMBL" id="EFX83494.1"/>
    </source>
</evidence>
<keyword evidence="4" id="KW-0735">Signal-anchor</keyword>
<keyword evidence="5 9" id="KW-1133">Transmembrane helix</keyword>
<dbReference type="PhylomeDB" id="E9GAR7"/>
<accession>E9GAR7</accession>
<dbReference type="PANTHER" id="PTHR12129:SF20">
    <property type="entry name" value="HEPARAN SULFATE 2-O-SULFOTRANSFERASE PIPE"/>
    <property type="match status" value="1"/>
</dbReference>
<dbReference type="InterPro" id="IPR027417">
    <property type="entry name" value="P-loop_NTPase"/>
</dbReference>
<keyword evidence="11" id="KW-1185">Reference proteome</keyword>
<gene>
    <name evidence="10" type="ORF">DAPPUDRAFT_315763</name>
</gene>
<dbReference type="Proteomes" id="UP000000305">
    <property type="component" value="Unassembled WGS sequence"/>
</dbReference>
<dbReference type="HOGENOM" id="CLU_588309_0_0_1"/>
<evidence type="ECO:0000256" key="6">
    <source>
        <dbReference type="ARBA" id="ARBA00023034"/>
    </source>
</evidence>
<evidence type="ECO:0000256" key="9">
    <source>
        <dbReference type="SAM" id="Phobius"/>
    </source>
</evidence>
<organism evidence="10 11">
    <name type="scientific">Daphnia pulex</name>
    <name type="common">Water flea</name>
    <dbReference type="NCBI Taxonomy" id="6669"/>
    <lineage>
        <taxon>Eukaryota</taxon>
        <taxon>Metazoa</taxon>
        <taxon>Ecdysozoa</taxon>
        <taxon>Arthropoda</taxon>
        <taxon>Crustacea</taxon>
        <taxon>Branchiopoda</taxon>
        <taxon>Diplostraca</taxon>
        <taxon>Cladocera</taxon>
        <taxon>Anomopoda</taxon>
        <taxon>Daphniidae</taxon>
        <taxon>Daphnia</taxon>
    </lineage>
</organism>
<feature type="transmembrane region" description="Helical" evidence="9">
    <location>
        <begin position="30"/>
        <end position="49"/>
    </location>
</feature>
<keyword evidence="6" id="KW-0333">Golgi apparatus</keyword>
<evidence type="ECO:0008006" key="12">
    <source>
        <dbReference type="Google" id="ProtNLM"/>
    </source>
</evidence>
<reference evidence="10 11" key="1">
    <citation type="journal article" date="2011" name="Science">
        <title>The ecoresponsive genome of Daphnia pulex.</title>
        <authorList>
            <person name="Colbourne J.K."/>
            <person name="Pfrender M.E."/>
            <person name="Gilbert D."/>
            <person name="Thomas W.K."/>
            <person name="Tucker A."/>
            <person name="Oakley T.H."/>
            <person name="Tokishita S."/>
            <person name="Aerts A."/>
            <person name="Arnold G.J."/>
            <person name="Basu M.K."/>
            <person name="Bauer D.J."/>
            <person name="Caceres C.E."/>
            <person name="Carmel L."/>
            <person name="Casola C."/>
            <person name="Choi J.H."/>
            <person name="Detter J.C."/>
            <person name="Dong Q."/>
            <person name="Dusheyko S."/>
            <person name="Eads B.D."/>
            <person name="Frohlich T."/>
            <person name="Geiler-Samerotte K.A."/>
            <person name="Gerlach D."/>
            <person name="Hatcher P."/>
            <person name="Jogdeo S."/>
            <person name="Krijgsveld J."/>
            <person name="Kriventseva E.V."/>
            <person name="Kultz D."/>
            <person name="Laforsch C."/>
            <person name="Lindquist E."/>
            <person name="Lopez J."/>
            <person name="Manak J.R."/>
            <person name="Muller J."/>
            <person name="Pangilinan J."/>
            <person name="Patwardhan R.P."/>
            <person name="Pitluck S."/>
            <person name="Pritham E.J."/>
            <person name="Rechtsteiner A."/>
            <person name="Rho M."/>
            <person name="Rogozin I.B."/>
            <person name="Sakarya O."/>
            <person name="Salamov A."/>
            <person name="Schaack S."/>
            <person name="Shapiro H."/>
            <person name="Shiga Y."/>
            <person name="Skalitzky C."/>
            <person name="Smith Z."/>
            <person name="Souvorov A."/>
            <person name="Sung W."/>
            <person name="Tang Z."/>
            <person name="Tsuchiya D."/>
            <person name="Tu H."/>
            <person name="Vos H."/>
            <person name="Wang M."/>
            <person name="Wolf Y.I."/>
            <person name="Yamagata H."/>
            <person name="Yamada T."/>
            <person name="Ye Y."/>
            <person name="Shaw J.R."/>
            <person name="Andrews J."/>
            <person name="Crease T.J."/>
            <person name="Tang H."/>
            <person name="Lucas S.M."/>
            <person name="Robertson H.M."/>
            <person name="Bork P."/>
            <person name="Koonin E.V."/>
            <person name="Zdobnov E.M."/>
            <person name="Grigoriev I.V."/>
            <person name="Lynch M."/>
            <person name="Boore J.L."/>
        </authorList>
    </citation>
    <scope>NUCLEOTIDE SEQUENCE [LARGE SCALE GENOMIC DNA]</scope>
</reference>
<proteinExistence type="predicted"/>
<dbReference type="GO" id="GO:0008146">
    <property type="term" value="F:sulfotransferase activity"/>
    <property type="evidence" value="ECO:0000318"/>
    <property type="project" value="GO_Central"/>
</dbReference>
<comment type="subcellular location">
    <subcellularLocation>
        <location evidence="1">Golgi apparatus membrane</location>
        <topology evidence="1">Single-pass type II membrane protein</topology>
    </subcellularLocation>
</comment>
<evidence type="ECO:0000256" key="7">
    <source>
        <dbReference type="ARBA" id="ARBA00023136"/>
    </source>
</evidence>
<dbReference type="AlphaFoldDB" id="E9GAR7"/>
<name>E9GAR7_DAPPU</name>
<dbReference type="OrthoDB" id="10019582at2759"/>